<organism evidence="4 5">
    <name type="scientific">Christiangramia fulva</name>
    <dbReference type="NCBI Taxonomy" id="2126553"/>
    <lineage>
        <taxon>Bacteria</taxon>
        <taxon>Pseudomonadati</taxon>
        <taxon>Bacteroidota</taxon>
        <taxon>Flavobacteriia</taxon>
        <taxon>Flavobacteriales</taxon>
        <taxon>Flavobacteriaceae</taxon>
        <taxon>Christiangramia</taxon>
    </lineage>
</organism>
<dbReference type="Proteomes" id="UP000241507">
    <property type="component" value="Chromosome"/>
</dbReference>
<comment type="subcellular location">
    <subcellularLocation>
        <location evidence="1">Cell membrane</location>
    </subcellularLocation>
</comment>
<evidence type="ECO:0000313" key="5">
    <source>
        <dbReference type="Proteomes" id="UP000241507"/>
    </source>
</evidence>
<dbReference type="InterPro" id="IPR009722">
    <property type="entry name" value="YjiK/CarP"/>
</dbReference>
<sequence length="289" mass="33092">MRKWAFGIVVLVIVVAGLIYGSYEKMDYDFDDTTKTYEIVNKWNLPNALDEISGIAWISNDRLACIEDEHGIIYIYDLKKSQIISRQKFGGSGDYEAITTMDSAYWVAESDGKLYKIPMNKMISPENTTTYKTGFEYKNNIEGITATSDGKLLISVKDHNLKPKNEEQDEKSKAVYTYDPVSQKLNEKASFRININDTIFKKVHTHEEDRKWRPTDMQFHPITGELYMIDSEIPKVLVLNKEGRIIKMHLLDPAEFFQPEGICFSPSGRIFISNEGKGGDPSIVEVKFQ</sequence>
<evidence type="ECO:0000256" key="3">
    <source>
        <dbReference type="ARBA" id="ARBA00023136"/>
    </source>
</evidence>
<keyword evidence="2" id="KW-1003">Cell membrane</keyword>
<gene>
    <name evidence="4" type="ORF">C7S20_14180</name>
</gene>
<evidence type="ECO:0000256" key="1">
    <source>
        <dbReference type="ARBA" id="ARBA00004236"/>
    </source>
</evidence>
<keyword evidence="3" id="KW-0472">Membrane</keyword>
<proteinExistence type="predicted"/>
<accession>A0A2R3Z7W6</accession>
<dbReference type="SUPFAM" id="SSF101898">
    <property type="entry name" value="NHL repeat"/>
    <property type="match status" value="1"/>
</dbReference>
<dbReference type="Pfam" id="PF06977">
    <property type="entry name" value="SdiA-regulated"/>
    <property type="match status" value="1"/>
</dbReference>
<dbReference type="EMBL" id="CP028136">
    <property type="protein sequence ID" value="AVR46318.1"/>
    <property type="molecule type" value="Genomic_DNA"/>
</dbReference>
<dbReference type="OrthoDB" id="5292493at2"/>
<dbReference type="GO" id="GO:0005886">
    <property type="term" value="C:plasma membrane"/>
    <property type="evidence" value="ECO:0007669"/>
    <property type="project" value="UniProtKB-SubCell"/>
</dbReference>
<evidence type="ECO:0008006" key="6">
    <source>
        <dbReference type="Google" id="ProtNLM"/>
    </source>
</evidence>
<dbReference type="KEGG" id="grs:C7S20_14180"/>
<keyword evidence="5" id="KW-1185">Reference proteome</keyword>
<dbReference type="AlphaFoldDB" id="A0A2R3Z7W6"/>
<evidence type="ECO:0000313" key="4">
    <source>
        <dbReference type="EMBL" id="AVR46318.1"/>
    </source>
</evidence>
<reference evidence="5" key="1">
    <citation type="submission" date="2018-03" db="EMBL/GenBank/DDBJ databases">
        <title>Gramella fulva sp. nov., isolated from a dry surface of tidal flat.</title>
        <authorList>
            <person name="Hwang S.H."/>
            <person name="Hwang W.M."/>
            <person name="Kang K."/>
            <person name="Ahn T.-Y."/>
        </authorList>
    </citation>
    <scope>NUCLEOTIDE SEQUENCE [LARGE SCALE GENOMIC DNA]</scope>
    <source>
        <strain evidence="5">SH35</strain>
    </source>
</reference>
<protein>
    <recommendedName>
        <fullName evidence="6">SdiA-regulated family protein</fullName>
    </recommendedName>
</protein>
<evidence type="ECO:0000256" key="2">
    <source>
        <dbReference type="ARBA" id="ARBA00022475"/>
    </source>
</evidence>
<dbReference type="RefSeq" id="WP_107013092.1">
    <property type="nucleotide sequence ID" value="NZ_CP028136.1"/>
</dbReference>
<name>A0A2R3Z7W6_9FLAO</name>